<dbReference type="Gene3D" id="3.30.10.10">
    <property type="entry name" value="Trypsin Inhibitor V, subunit A"/>
    <property type="match status" value="1"/>
</dbReference>
<proteinExistence type="predicted"/>
<gene>
    <name evidence="2" type="ORF">B5C34_03720</name>
</gene>
<reference evidence="3" key="1">
    <citation type="submission" date="2017-05" db="EMBL/GenBank/DDBJ databases">
        <authorList>
            <person name="Lin X."/>
        </authorList>
    </citation>
    <scope>NUCLEOTIDE SEQUENCE [LARGE SCALE GENOMIC DNA]</scope>
    <source>
        <strain evidence="3">JLT2012</strain>
    </source>
</reference>
<evidence type="ECO:0000313" key="2">
    <source>
        <dbReference type="EMBL" id="OWV32646.1"/>
    </source>
</evidence>
<name>A0A219B3D8_9SPHN</name>
<feature type="signal peptide" evidence="1">
    <location>
        <begin position="1"/>
        <end position="18"/>
    </location>
</feature>
<evidence type="ECO:0008006" key="4">
    <source>
        <dbReference type="Google" id="ProtNLM"/>
    </source>
</evidence>
<dbReference type="EMBL" id="NFZT01000001">
    <property type="protein sequence ID" value="OWV32646.1"/>
    <property type="molecule type" value="Genomic_DNA"/>
</dbReference>
<accession>A0A219B3D8</accession>
<dbReference type="Pfam" id="PF11720">
    <property type="entry name" value="Inhibitor_I78"/>
    <property type="match status" value="1"/>
</dbReference>
<dbReference type="Proteomes" id="UP000198462">
    <property type="component" value="Unassembled WGS sequence"/>
</dbReference>
<evidence type="ECO:0000256" key="1">
    <source>
        <dbReference type="SAM" id="SignalP"/>
    </source>
</evidence>
<dbReference type="InterPro" id="IPR021719">
    <property type="entry name" value="Prot_inh_I78"/>
</dbReference>
<sequence>MLRMAVTGALMMAMPAMAEPLGLDEAEAIVARTDRSDRDQAMDEDRKPARALAFMQLEPGDRVLDMFAGGGYYSELIARAVAPEGFVLAHNPASFRMRDRMEEAGAARGYSSGRLPNVAAFYRDFNRLRLAPASLDAVLFHLVYHDLYVTSADYGLPHTQPQDVLAQLNIALRPGGTVTVIDHVGADGDTRQIAYDIHRIAPERVVEDFRKAGFALVARERFHDNSDDEPGINVFDDSVRGETDRFALRFARAGDPNVADIGEENGPASSPDVTDQAHPCGAEKVADLLGRPLRADLRERILARSGAATLRAYEEGAPVTMDYRPDRLNIVTEAGTNDVLELKCG</sequence>
<feature type="chain" id="PRO_5012691046" description="Methyltransferase type 11 domain-containing protein" evidence="1">
    <location>
        <begin position="19"/>
        <end position="345"/>
    </location>
</feature>
<dbReference type="SUPFAM" id="SSF53335">
    <property type="entry name" value="S-adenosyl-L-methionine-dependent methyltransferases"/>
    <property type="match status" value="1"/>
</dbReference>
<evidence type="ECO:0000313" key="3">
    <source>
        <dbReference type="Proteomes" id="UP000198462"/>
    </source>
</evidence>
<dbReference type="InterPro" id="IPR029063">
    <property type="entry name" value="SAM-dependent_MTases_sf"/>
</dbReference>
<dbReference type="AlphaFoldDB" id="A0A219B3D8"/>
<keyword evidence="1" id="KW-0732">Signal</keyword>
<dbReference type="Gene3D" id="3.40.50.150">
    <property type="entry name" value="Vaccinia Virus protein VP39"/>
    <property type="match status" value="1"/>
</dbReference>
<organism evidence="2 3">
    <name type="scientific">Pacificimonas flava</name>
    <dbReference type="NCBI Taxonomy" id="1234595"/>
    <lineage>
        <taxon>Bacteria</taxon>
        <taxon>Pseudomonadati</taxon>
        <taxon>Pseudomonadota</taxon>
        <taxon>Alphaproteobacteria</taxon>
        <taxon>Sphingomonadales</taxon>
        <taxon>Sphingosinicellaceae</taxon>
        <taxon>Pacificimonas</taxon>
    </lineage>
</organism>
<comment type="caution">
    <text evidence="2">The sequence shown here is derived from an EMBL/GenBank/DDBJ whole genome shotgun (WGS) entry which is preliminary data.</text>
</comment>
<protein>
    <recommendedName>
        <fullName evidence="4">Methyltransferase type 11 domain-containing protein</fullName>
    </recommendedName>
</protein>
<dbReference type="OrthoDB" id="9342567at2"/>
<keyword evidence="3" id="KW-1185">Reference proteome</keyword>